<dbReference type="RefSeq" id="WP_142043850.1">
    <property type="nucleotide sequence ID" value="NZ_JBHTGS010000002.1"/>
</dbReference>
<dbReference type="InParanoid" id="A0A543B295"/>
<feature type="domain" description="CinA C-terminal" evidence="1">
    <location>
        <begin position="9"/>
        <end position="156"/>
    </location>
</feature>
<protein>
    <submittedName>
        <fullName evidence="2">Nicotinamide-nucleotide amidase</fullName>
    </submittedName>
</protein>
<dbReference type="Proteomes" id="UP000317043">
    <property type="component" value="Unassembled WGS sequence"/>
</dbReference>
<accession>A0A543B295</accession>
<dbReference type="EMBL" id="VFOW01000001">
    <property type="protein sequence ID" value="TQL78926.1"/>
    <property type="molecule type" value="Genomic_DNA"/>
</dbReference>
<dbReference type="SUPFAM" id="SSF142433">
    <property type="entry name" value="CinA-like"/>
    <property type="match status" value="1"/>
</dbReference>
<evidence type="ECO:0000313" key="2">
    <source>
        <dbReference type="EMBL" id="TQL78926.1"/>
    </source>
</evidence>
<dbReference type="Pfam" id="PF02464">
    <property type="entry name" value="CinA"/>
    <property type="match status" value="1"/>
</dbReference>
<dbReference type="InterPro" id="IPR036653">
    <property type="entry name" value="CinA-like_C"/>
</dbReference>
<reference evidence="2 3" key="1">
    <citation type="submission" date="2019-06" db="EMBL/GenBank/DDBJ databases">
        <title>Sequencing the genomes of 1000 actinobacteria strains.</title>
        <authorList>
            <person name="Klenk H.-P."/>
        </authorList>
    </citation>
    <scope>NUCLEOTIDE SEQUENCE [LARGE SCALE GENOMIC DNA]</scope>
    <source>
        <strain evidence="2 3">DSM 45928</strain>
    </source>
</reference>
<sequence>MTQKSETTPAQHVIDRLTERGETVAVAESLTGGLVSAALVVVAGASAVFRAGVVAYTPQMKTELIDVPAETIQTYGVVSAEVARAMAAGVRRRCGTDWGIGTTGAAGPEPHGGQSPGVVWLSVCGPGDSEDTRRYRFSGDRQHVRSASVERVLLLLDGLSREPGTSDAD</sequence>
<proteinExistence type="predicted"/>
<keyword evidence="3" id="KW-1185">Reference proteome</keyword>
<dbReference type="Gene3D" id="3.90.950.20">
    <property type="entry name" value="CinA-like"/>
    <property type="match status" value="1"/>
</dbReference>
<evidence type="ECO:0000259" key="1">
    <source>
        <dbReference type="Pfam" id="PF02464"/>
    </source>
</evidence>
<organism evidence="2 3">
    <name type="scientific">Stackebrandtia endophytica</name>
    <dbReference type="NCBI Taxonomy" id="1496996"/>
    <lineage>
        <taxon>Bacteria</taxon>
        <taxon>Bacillati</taxon>
        <taxon>Actinomycetota</taxon>
        <taxon>Actinomycetes</taxon>
        <taxon>Glycomycetales</taxon>
        <taxon>Glycomycetaceae</taxon>
        <taxon>Stackebrandtia</taxon>
    </lineage>
</organism>
<gene>
    <name evidence="2" type="ORF">FB566_4523</name>
</gene>
<name>A0A543B295_9ACTN</name>
<dbReference type="OrthoDB" id="1253990at2"/>
<dbReference type="InterPro" id="IPR008136">
    <property type="entry name" value="CinA_C"/>
</dbReference>
<evidence type="ECO:0000313" key="3">
    <source>
        <dbReference type="Proteomes" id="UP000317043"/>
    </source>
</evidence>
<dbReference type="NCBIfam" id="TIGR00199">
    <property type="entry name" value="PncC_domain"/>
    <property type="match status" value="1"/>
</dbReference>
<dbReference type="AlphaFoldDB" id="A0A543B295"/>
<comment type="caution">
    <text evidence="2">The sequence shown here is derived from an EMBL/GenBank/DDBJ whole genome shotgun (WGS) entry which is preliminary data.</text>
</comment>